<dbReference type="InterPro" id="IPR050256">
    <property type="entry name" value="Glycosyltransferase_2"/>
</dbReference>
<evidence type="ECO:0000313" key="3">
    <source>
        <dbReference type="Proteomes" id="UP000230340"/>
    </source>
</evidence>
<keyword evidence="2" id="KW-0808">Transferase</keyword>
<dbReference type="Gene3D" id="3.90.550.10">
    <property type="entry name" value="Spore Coat Polysaccharide Biosynthesis Protein SpsA, Chain A"/>
    <property type="match status" value="1"/>
</dbReference>
<dbReference type="SUPFAM" id="SSF53448">
    <property type="entry name" value="Nucleotide-diphospho-sugar transferases"/>
    <property type="match status" value="1"/>
</dbReference>
<name>A0A2H0XEG4_UNCKA</name>
<sequence>MKLFKDLLLSVVIPIYNEEKTLANIVSHVEQVTFVEKEIILIDDCSKDTSPQILRRLEKEKGYKVIYHKKNTGKGGALRSGFSLATGDYVIVQDADLEYDPQDYKILLNELDKGDFKVIYGSRFMGDYKDMLSLYYIGNKVLTILANLLFGQSLTDMETCYKLIPIDVIKKVDIKSMRFNFEPEITAKILKMGYKIKEVPISYAGRTHKEGKHITWKDGFSALWTLIKFRFVD</sequence>
<organism evidence="2 3">
    <name type="scientific">candidate division WWE3 bacterium CG08_land_8_20_14_0_20_40_13</name>
    <dbReference type="NCBI Taxonomy" id="1975084"/>
    <lineage>
        <taxon>Bacteria</taxon>
        <taxon>Katanobacteria</taxon>
    </lineage>
</organism>
<gene>
    <name evidence="2" type="ORF">COT49_01085</name>
</gene>
<reference evidence="3" key="1">
    <citation type="submission" date="2017-09" db="EMBL/GenBank/DDBJ databases">
        <title>Depth-based differentiation of microbial function through sediment-hosted aquifers and enrichment of novel symbionts in the deep terrestrial subsurface.</title>
        <authorList>
            <person name="Probst A.J."/>
            <person name="Ladd B."/>
            <person name="Jarett J.K."/>
            <person name="Geller-Mcgrath D.E."/>
            <person name="Sieber C.M.K."/>
            <person name="Emerson J.B."/>
            <person name="Anantharaman K."/>
            <person name="Thomas B.C."/>
            <person name="Malmstrom R."/>
            <person name="Stieglmeier M."/>
            <person name="Klingl A."/>
            <person name="Woyke T."/>
            <person name="Ryan C.M."/>
            <person name="Banfield J.F."/>
        </authorList>
    </citation>
    <scope>NUCLEOTIDE SEQUENCE [LARGE SCALE GENOMIC DNA]</scope>
</reference>
<dbReference type="PANTHER" id="PTHR48090:SF7">
    <property type="entry name" value="RFBJ PROTEIN"/>
    <property type="match status" value="1"/>
</dbReference>
<dbReference type="InterPro" id="IPR001173">
    <property type="entry name" value="Glyco_trans_2-like"/>
</dbReference>
<dbReference type="CDD" id="cd04179">
    <property type="entry name" value="DPM_DPG-synthase_like"/>
    <property type="match status" value="1"/>
</dbReference>
<dbReference type="Pfam" id="PF00535">
    <property type="entry name" value="Glycos_transf_2"/>
    <property type="match status" value="1"/>
</dbReference>
<proteinExistence type="predicted"/>
<protein>
    <submittedName>
        <fullName evidence="2">Glycosyl transferase</fullName>
    </submittedName>
</protein>
<dbReference type="AlphaFoldDB" id="A0A2H0XEG4"/>
<feature type="domain" description="Glycosyltransferase 2-like" evidence="1">
    <location>
        <begin position="10"/>
        <end position="170"/>
    </location>
</feature>
<evidence type="ECO:0000313" key="2">
    <source>
        <dbReference type="EMBL" id="PIS23272.1"/>
    </source>
</evidence>
<dbReference type="GO" id="GO:0016740">
    <property type="term" value="F:transferase activity"/>
    <property type="evidence" value="ECO:0007669"/>
    <property type="project" value="UniProtKB-KW"/>
</dbReference>
<dbReference type="Proteomes" id="UP000230340">
    <property type="component" value="Unassembled WGS sequence"/>
</dbReference>
<dbReference type="PANTHER" id="PTHR48090">
    <property type="entry name" value="UNDECAPRENYL-PHOSPHATE 4-DEOXY-4-FORMAMIDO-L-ARABINOSE TRANSFERASE-RELATED"/>
    <property type="match status" value="1"/>
</dbReference>
<accession>A0A2H0XEG4</accession>
<comment type="caution">
    <text evidence="2">The sequence shown here is derived from an EMBL/GenBank/DDBJ whole genome shotgun (WGS) entry which is preliminary data.</text>
</comment>
<dbReference type="EMBL" id="PEYT01000006">
    <property type="protein sequence ID" value="PIS23272.1"/>
    <property type="molecule type" value="Genomic_DNA"/>
</dbReference>
<evidence type="ECO:0000259" key="1">
    <source>
        <dbReference type="Pfam" id="PF00535"/>
    </source>
</evidence>
<dbReference type="InterPro" id="IPR029044">
    <property type="entry name" value="Nucleotide-diphossugar_trans"/>
</dbReference>